<accession>A0A2N5STP8</accession>
<evidence type="ECO:0000313" key="2">
    <source>
        <dbReference type="EMBL" id="PLW30197.1"/>
    </source>
</evidence>
<organism evidence="1 3">
    <name type="scientific">Puccinia coronata f. sp. avenae</name>
    <dbReference type="NCBI Taxonomy" id="200324"/>
    <lineage>
        <taxon>Eukaryota</taxon>
        <taxon>Fungi</taxon>
        <taxon>Dikarya</taxon>
        <taxon>Basidiomycota</taxon>
        <taxon>Pucciniomycotina</taxon>
        <taxon>Pucciniomycetes</taxon>
        <taxon>Pucciniales</taxon>
        <taxon>Pucciniaceae</taxon>
        <taxon>Puccinia</taxon>
    </lineage>
</organism>
<evidence type="ECO:0000313" key="1">
    <source>
        <dbReference type="EMBL" id="PLW16593.1"/>
    </source>
</evidence>
<dbReference type="AlphaFoldDB" id="A0A2N5STP8"/>
<name>A0A2N5STP8_9BASI</name>
<dbReference type="Proteomes" id="UP000235392">
    <property type="component" value="Unassembled WGS sequence"/>
</dbReference>
<evidence type="ECO:0000313" key="3">
    <source>
        <dbReference type="Proteomes" id="UP000235392"/>
    </source>
</evidence>
<reference evidence="1 3" key="1">
    <citation type="submission" date="2017-11" db="EMBL/GenBank/DDBJ databases">
        <title>De novo assembly and phasing of dikaryotic genomes from two isolates of Puccinia coronata f. sp. avenae, the causal agent of oat crown rust.</title>
        <authorList>
            <person name="Miller M.E."/>
            <person name="Zhang Y."/>
            <person name="Omidvar V."/>
            <person name="Sperschneider J."/>
            <person name="Schwessinger B."/>
            <person name="Raley C."/>
            <person name="Palmer J.M."/>
            <person name="Garnica D."/>
            <person name="Upadhyaya N."/>
            <person name="Rathjen J."/>
            <person name="Taylor J.M."/>
            <person name="Park R.F."/>
            <person name="Dodds P.N."/>
            <person name="Hirsch C.D."/>
            <person name="Kianian S.F."/>
            <person name="Figueroa M."/>
        </authorList>
    </citation>
    <scope>NUCLEOTIDE SEQUENCE [LARGE SCALE GENOMIC DNA]</scope>
    <source>
        <strain evidence="1">12SD80</strain>
    </source>
</reference>
<comment type="caution">
    <text evidence="1">The sequence shown here is derived from an EMBL/GenBank/DDBJ whole genome shotgun (WGS) entry which is preliminary data.</text>
</comment>
<proteinExistence type="predicted"/>
<gene>
    <name evidence="1" type="ORF">PCASD_17971</name>
    <name evidence="2" type="ORF">PCASD_18255</name>
</gene>
<dbReference type="EMBL" id="PGCI01000306">
    <property type="protein sequence ID" value="PLW30197.1"/>
    <property type="molecule type" value="Genomic_DNA"/>
</dbReference>
<dbReference type="EMBL" id="PGCI01000768">
    <property type="protein sequence ID" value="PLW16593.1"/>
    <property type="molecule type" value="Genomic_DNA"/>
</dbReference>
<sequence length="106" mass="10957">MANSCGLRELDSECTGRPASSYPALQEMRGLNPFPEKLLHGLPPLPSGASSTALHLAGVVNFAGLAADSPQRLGLPVNAAPDALHVARAHHLVSCGTIEACSSKDF</sequence>
<protein>
    <submittedName>
        <fullName evidence="1">Uncharacterized protein</fullName>
    </submittedName>
</protein>